<gene>
    <name evidence="20" type="primary">recQ</name>
    <name evidence="20" type="ORF">CK503_07025</name>
</gene>
<dbReference type="SUPFAM" id="SSF52540">
    <property type="entry name" value="P-loop containing nucleoside triphosphate hydrolases"/>
    <property type="match status" value="1"/>
</dbReference>
<evidence type="ECO:0000256" key="9">
    <source>
        <dbReference type="ARBA" id="ARBA00022833"/>
    </source>
</evidence>
<evidence type="ECO:0000256" key="8">
    <source>
        <dbReference type="ARBA" id="ARBA00022806"/>
    </source>
</evidence>
<dbReference type="InterPro" id="IPR032284">
    <property type="entry name" value="RecQ_Zn-bd"/>
</dbReference>
<dbReference type="GO" id="GO:0006260">
    <property type="term" value="P:DNA replication"/>
    <property type="evidence" value="ECO:0007669"/>
    <property type="project" value="InterPro"/>
</dbReference>
<dbReference type="GO" id="GO:0006310">
    <property type="term" value="P:DNA recombination"/>
    <property type="evidence" value="ECO:0007669"/>
    <property type="project" value="UniProtKB-UniRule"/>
</dbReference>
<evidence type="ECO:0000256" key="11">
    <source>
        <dbReference type="ARBA" id="ARBA00023125"/>
    </source>
</evidence>
<keyword evidence="21" id="KW-1185">Reference proteome</keyword>
<keyword evidence="6" id="KW-0227">DNA damage</keyword>
<keyword evidence="9" id="KW-0862">Zinc</keyword>
<sequence length="726" mass="84034">MITEARNKLNNVFGFEDFRPLQEDIISNVMDEKDTLVIMPTGGGKSLCYQIPALLFDGLTIVVSPLISLMKDQVEQLQQYDIPAIYLNSSLTEQEYEHNIQRLKNKEIKMLYLAPETLLMDRTRNLLSNQNIDLFTIDEAHCISEWGHDFRPDYRELTKVRDDFPNATCLALTATATPRVRQDIKEVLEFEESDTFLASFDRKNLFLKVADKDDPVEQTLDFLYTRKKQSGIIYCFSRKQVEELFVELKKAGHSVKPYHAGLSKKLRNRNQELFIRDDISIIVATIAFGMGIDKSNVRFVMHYDMPKNIESYYQQIGRAGRDGLRSDCLLLYSRSDKQKIQYFINQKEGKEKEVAEKHLKDLMKFLETDECRRVPLMKYFGETYEKDECGMCDNCLSVDAEVEDLTVQAQKMLSCIARTNEEFDAYYIADILRGSTKEKVLENGHDELSTYDIGNEWAKEHWILLARLLVKQGYLGREEQHGALSISDQGKAVLDGKENVFGVLDRSDTVVDDEAIDRTSADVENNYDKDLFEQLRKKRKELADEQSVPPHAIFPDTTLMEMAYYYPQSKDNLTPIYGVGSVKLKKYATDFLKIINKYCRANDIEENTESLQEKKEKQQEYGEPHERIGKEFNAGKSIDHLAEQFGVKDVTIINHLKKYLKEGNTLRPEGIVKASSLSTRKRDEVLEVMDEVPTHMLRKVYTELDKDVSYSELRIIQLYYMAKNNK</sequence>
<keyword evidence="5" id="KW-0547">Nucleotide-binding</keyword>
<keyword evidence="10" id="KW-0067">ATP-binding</keyword>
<dbReference type="Gene3D" id="1.10.150.80">
    <property type="entry name" value="HRDC domain"/>
    <property type="match status" value="1"/>
</dbReference>
<dbReference type="Gene3D" id="1.10.10.10">
    <property type="entry name" value="Winged helix-like DNA-binding domain superfamily/Winged helix DNA-binding domain"/>
    <property type="match status" value="1"/>
</dbReference>
<dbReference type="PROSITE" id="PS50967">
    <property type="entry name" value="HRDC"/>
    <property type="match status" value="1"/>
</dbReference>
<dbReference type="AlphaFoldDB" id="A0A2A2GBH5"/>
<dbReference type="Pfam" id="PF00271">
    <property type="entry name" value="Helicase_C"/>
    <property type="match status" value="1"/>
</dbReference>
<dbReference type="Proteomes" id="UP000218831">
    <property type="component" value="Unassembled WGS sequence"/>
</dbReference>
<dbReference type="InterPro" id="IPR018982">
    <property type="entry name" value="RQC_domain"/>
</dbReference>
<dbReference type="Pfam" id="PF16124">
    <property type="entry name" value="RecQ_Zn_bind"/>
    <property type="match status" value="1"/>
</dbReference>
<dbReference type="RefSeq" id="WP_095606081.1">
    <property type="nucleotide sequence ID" value="NZ_NSKE01000004.1"/>
</dbReference>
<dbReference type="FunFam" id="3.40.50.300:FF:000296">
    <property type="entry name" value="ATP-dependent DNA helicase RecQ"/>
    <property type="match status" value="1"/>
</dbReference>
<dbReference type="GO" id="GO:0030894">
    <property type="term" value="C:replisome"/>
    <property type="evidence" value="ECO:0007669"/>
    <property type="project" value="TreeGrafter"/>
</dbReference>
<dbReference type="GO" id="GO:0009432">
    <property type="term" value="P:SOS response"/>
    <property type="evidence" value="ECO:0007669"/>
    <property type="project" value="UniProtKB-UniRule"/>
</dbReference>
<name>A0A2A2GBH5_9BACT</name>
<dbReference type="InterPro" id="IPR027417">
    <property type="entry name" value="P-loop_NTPase"/>
</dbReference>
<dbReference type="SMART" id="SM00341">
    <property type="entry name" value="HRDC"/>
    <property type="match status" value="1"/>
</dbReference>
<keyword evidence="4" id="KW-0479">Metal-binding</keyword>
<feature type="domain" description="Helicase C-terminal" evidence="19">
    <location>
        <begin position="215"/>
        <end position="363"/>
    </location>
</feature>
<comment type="similarity">
    <text evidence="3">Belongs to the helicase family. RecQ subfamily.</text>
</comment>
<dbReference type="OrthoDB" id="9763310at2"/>
<dbReference type="SMART" id="SM00490">
    <property type="entry name" value="HELICc"/>
    <property type="match status" value="1"/>
</dbReference>
<dbReference type="GO" id="GO:0005524">
    <property type="term" value="F:ATP binding"/>
    <property type="evidence" value="ECO:0007669"/>
    <property type="project" value="UniProtKB-KW"/>
</dbReference>
<dbReference type="EC" id="5.6.2.4" evidence="16"/>
<dbReference type="InterPro" id="IPR001650">
    <property type="entry name" value="Helicase_C-like"/>
</dbReference>
<evidence type="ECO:0000256" key="1">
    <source>
        <dbReference type="ARBA" id="ARBA00001946"/>
    </source>
</evidence>
<proteinExistence type="inferred from homology"/>
<dbReference type="InterPro" id="IPR036388">
    <property type="entry name" value="WH-like_DNA-bd_sf"/>
</dbReference>
<evidence type="ECO:0000259" key="17">
    <source>
        <dbReference type="PROSITE" id="PS50967"/>
    </source>
</evidence>
<dbReference type="GO" id="GO:0005737">
    <property type="term" value="C:cytoplasm"/>
    <property type="evidence" value="ECO:0007669"/>
    <property type="project" value="TreeGrafter"/>
</dbReference>
<dbReference type="SUPFAM" id="SSF46785">
    <property type="entry name" value="Winged helix' DNA-binding domain"/>
    <property type="match status" value="1"/>
</dbReference>
<dbReference type="SMART" id="SM00487">
    <property type="entry name" value="DEXDc"/>
    <property type="match status" value="1"/>
</dbReference>
<dbReference type="InterPro" id="IPR044876">
    <property type="entry name" value="HRDC_dom_sf"/>
</dbReference>
<dbReference type="NCBIfam" id="TIGR01389">
    <property type="entry name" value="recQ"/>
    <property type="match status" value="1"/>
</dbReference>
<evidence type="ECO:0000256" key="5">
    <source>
        <dbReference type="ARBA" id="ARBA00022741"/>
    </source>
</evidence>
<evidence type="ECO:0000256" key="10">
    <source>
        <dbReference type="ARBA" id="ARBA00022840"/>
    </source>
</evidence>
<dbReference type="Pfam" id="PF00570">
    <property type="entry name" value="HRDC"/>
    <property type="match status" value="1"/>
</dbReference>
<evidence type="ECO:0000256" key="14">
    <source>
        <dbReference type="ARBA" id="ARBA00023235"/>
    </source>
</evidence>
<dbReference type="Pfam" id="PF00270">
    <property type="entry name" value="DEAD"/>
    <property type="match status" value="1"/>
</dbReference>
<dbReference type="GO" id="GO:0043590">
    <property type="term" value="C:bacterial nucleoid"/>
    <property type="evidence" value="ECO:0007669"/>
    <property type="project" value="TreeGrafter"/>
</dbReference>
<keyword evidence="12" id="KW-0233">DNA recombination</keyword>
<dbReference type="Gene3D" id="3.40.50.300">
    <property type="entry name" value="P-loop containing nucleotide triphosphate hydrolases"/>
    <property type="match status" value="2"/>
</dbReference>
<keyword evidence="13" id="KW-0234">DNA repair</keyword>
<dbReference type="InterPro" id="IPR004589">
    <property type="entry name" value="DNA_helicase_ATP-dep_RecQ"/>
</dbReference>
<dbReference type="InterPro" id="IPR014001">
    <property type="entry name" value="Helicase_ATP-bd"/>
</dbReference>
<dbReference type="InterPro" id="IPR011545">
    <property type="entry name" value="DEAD/DEAH_box_helicase_dom"/>
</dbReference>
<evidence type="ECO:0000256" key="15">
    <source>
        <dbReference type="ARBA" id="ARBA00034617"/>
    </source>
</evidence>
<dbReference type="PANTHER" id="PTHR13710">
    <property type="entry name" value="DNA HELICASE RECQ FAMILY MEMBER"/>
    <property type="match status" value="1"/>
</dbReference>
<organism evidence="20 21">
    <name type="scientific">Fodinibius salipaludis</name>
    <dbReference type="NCBI Taxonomy" id="2032627"/>
    <lineage>
        <taxon>Bacteria</taxon>
        <taxon>Pseudomonadati</taxon>
        <taxon>Balneolota</taxon>
        <taxon>Balneolia</taxon>
        <taxon>Balneolales</taxon>
        <taxon>Balneolaceae</taxon>
        <taxon>Fodinibius</taxon>
    </lineage>
</organism>
<feature type="domain" description="HRDC" evidence="17">
    <location>
        <begin position="525"/>
        <end position="605"/>
    </location>
</feature>
<dbReference type="PROSITE" id="PS51192">
    <property type="entry name" value="HELICASE_ATP_BIND_1"/>
    <property type="match status" value="1"/>
</dbReference>
<dbReference type="SMART" id="SM00956">
    <property type="entry name" value="RQC"/>
    <property type="match status" value="1"/>
</dbReference>
<dbReference type="InterPro" id="IPR006293">
    <property type="entry name" value="DNA_helicase_ATP-dep_RecQ_bac"/>
</dbReference>
<comment type="cofactor">
    <cofactor evidence="1">
        <name>Mg(2+)</name>
        <dbReference type="ChEBI" id="CHEBI:18420"/>
    </cofactor>
</comment>
<evidence type="ECO:0000256" key="12">
    <source>
        <dbReference type="ARBA" id="ARBA00023172"/>
    </source>
</evidence>
<protein>
    <recommendedName>
        <fullName evidence="16">DNA helicase RecQ</fullName>
        <ecNumber evidence="16">5.6.2.4</ecNumber>
    </recommendedName>
</protein>
<evidence type="ECO:0000256" key="16">
    <source>
        <dbReference type="NCBIfam" id="TIGR01389"/>
    </source>
</evidence>
<dbReference type="PROSITE" id="PS51194">
    <property type="entry name" value="HELICASE_CTER"/>
    <property type="match status" value="1"/>
</dbReference>
<evidence type="ECO:0000313" key="20">
    <source>
        <dbReference type="EMBL" id="PAU94540.1"/>
    </source>
</evidence>
<dbReference type="GO" id="GO:0009378">
    <property type="term" value="F:four-way junction helicase activity"/>
    <property type="evidence" value="ECO:0007669"/>
    <property type="project" value="TreeGrafter"/>
</dbReference>
<dbReference type="GO" id="GO:0016787">
    <property type="term" value="F:hydrolase activity"/>
    <property type="evidence" value="ECO:0007669"/>
    <property type="project" value="UniProtKB-KW"/>
</dbReference>
<dbReference type="GO" id="GO:0006281">
    <property type="term" value="P:DNA repair"/>
    <property type="evidence" value="ECO:0007669"/>
    <property type="project" value="UniProtKB-KW"/>
</dbReference>
<dbReference type="EMBL" id="NSKE01000004">
    <property type="protein sequence ID" value="PAU94540.1"/>
    <property type="molecule type" value="Genomic_DNA"/>
</dbReference>
<dbReference type="SUPFAM" id="SSF47819">
    <property type="entry name" value="HRDC-like"/>
    <property type="match status" value="1"/>
</dbReference>
<dbReference type="InterPro" id="IPR002121">
    <property type="entry name" value="HRDC_dom"/>
</dbReference>
<dbReference type="CDD" id="cd18794">
    <property type="entry name" value="SF2_C_RecQ"/>
    <property type="match status" value="1"/>
</dbReference>
<keyword evidence="7" id="KW-0378">Hydrolase</keyword>
<dbReference type="GO" id="GO:0046872">
    <property type="term" value="F:metal ion binding"/>
    <property type="evidence" value="ECO:0007669"/>
    <property type="project" value="UniProtKB-KW"/>
</dbReference>
<dbReference type="CDD" id="cd17920">
    <property type="entry name" value="DEXHc_RecQ"/>
    <property type="match status" value="1"/>
</dbReference>
<feature type="domain" description="Helicase ATP-binding" evidence="18">
    <location>
        <begin position="26"/>
        <end position="194"/>
    </location>
</feature>
<dbReference type="GO" id="GO:0043138">
    <property type="term" value="F:3'-5' DNA helicase activity"/>
    <property type="evidence" value="ECO:0007669"/>
    <property type="project" value="UniProtKB-EC"/>
</dbReference>
<reference evidence="20 21" key="1">
    <citation type="submission" date="2017-08" db="EMBL/GenBank/DDBJ databases">
        <title>Aliifodinibius alkalisoli sp. nov., isolated from saline alkaline soil.</title>
        <authorList>
            <person name="Liu D."/>
            <person name="Zhang G."/>
        </authorList>
    </citation>
    <scope>NUCLEOTIDE SEQUENCE [LARGE SCALE GENOMIC DNA]</scope>
    <source>
        <strain evidence="20 21">WN023</strain>
    </source>
</reference>
<comment type="caution">
    <text evidence="20">The sequence shown here is derived from an EMBL/GenBank/DDBJ whole genome shotgun (WGS) entry which is preliminary data.</text>
</comment>
<comment type="catalytic activity">
    <reaction evidence="15">
        <text>Couples ATP hydrolysis with the unwinding of duplex DNA by translocating in the 3'-5' direction.</text>
        <dbReference type="EC" id="5.6.2.4"/>
    </reaction>
</comment>
<dbReference type="GO" id="GO:0003677">
    <property type="term" value="F:DNA binding"/>
    <property type="evidence" value="ECO:0007669"/>
    <property type="project" value="UniProtKB-KW"/>
</dbReference>
<dbReference type="NCBIfam" id="TIGR00614">
    <property type="entry name" value="recQ_fam"/>
    <property type="match status" value="1"/>
</dbReference>
<evidence type="ECO:0000256" key="6">
    <source>
        <dbReference type="ARBA" id="ARBA00022763"/>
    </source>
</evidence>
<dbReference type="Pfam" id="PF14493">
    <property type="entry name" value="HTH_40"/>
    <property type="match status" value="1"/>
</dbReference>
<dbReference type="InterPro" id="IPR029491">
    <property type="entry name" value="Helicase_HTH"/>
</dbReference>
<evidence type="ECO:0000259" key="19">
    <source>
        <dbReference type="PROSITE" id="PS51194"/>
    </source>
</evidence>
<evidence type="ECO:0000256" key="13">
    <source>
        <dbReference type="ARBA" id="ARBA00023204"/>
    </source>
</evidence>
<evidence type="ECO:0000256" key="2">
    <source>
        <dbReference type="ARBA" id="ARBA00001947"/>
    </source>
</evidence>
<dbReference type="InterPro" id="IPR010997">
    <property type="entry name" value="HRDC-like_sf"/>
</dbReference>
<evidence type="ECO:0000313" key="21">
    <source>
        <dbReference type="Proteomes" id="UP000218831"/>
    </source>
</evidence>
<comment type="cofactor">
    <cofactor evidence="2">
        <name>Zn(2+)</name>
        <dbReference type="ChEBI" id="CHEBI:29105"/>
    </cofactor>
</comment>
<keyword evidence="14" id="KW-0413">Isomerase</keyword>
<dbReference type="PANTHER" id="PTHR13710:SF105">
    <property type="entry name" value="ATP-DEPENDENT DNA HELICASE Q1"/>
    <property type="match status" value="1"/>
</dbReference>
<evidence type="ECO:0000259" key="18">
    <source>
        <dbReference type="PROSITE" id="PS51192"/>
    </source>
</evidence>
<evidence type="ECO:0000256" key="3">
    <source>
        <dbReference type="ARBA" id="ARBA00005446"/>
    </source>
</evidence>
<evidence type="ECO:0000256" key="4">
    <source>
        <dbReference type="ARBA" id="ARBA00022723"/>
    </source>
</evidence>
<keyword evidence="11" id="KW-0238">DNA-binding</keyword>
<dbReference type="Gene3D" id="1.10.10.1390">
    <property type="entry name" value="ATP-dependent DNA helicase RecQ"/>
    <property type="match status" value="1"/>
</dbReference>
<dbReference type="FunFam" id="3.40.50.300:FF:000156">
    <property type="entry name" value="ATP-dependent DNA helicase recQ"/>
    <property type="match status" value="1"/>
</dbReference>
<dbReference type="Pfam" id="PF09382">
    <property type="entry name" value="RQC"/>
    <property type="match status" value="1"/>
</dbReference>
<accession>A0A2A2GBH5</accession>
<keyword evidence="8 20" id="KW-0347">Helicase</keyword>
<evidence type="ECO:0000256" key="7">
    <source>
        <dbReference type="ARBA" id="ARBA00022801"/>
    </source>
</evidence>
<dbReference type="InterPro" id="IPR036390">
    <property type="entry name" value="WH_DNA-bd_sf"/>
</dbReference>